<sequence length="167" mass="19686">MIRQGKIFEIPEILAITAACSKHMIEKDIFQWNQHYPSKQIFEKDVDRSELYVLEMAGQIIGTIVVSIHRDDEYAQVDWLTPNKDNIYVHRLAVHPDFQGKGFARKLMDFAEKHAREKGCLSVRLDTFSKNQRNQRFYEARGYQKLGDIIFPKQSEHPFHCYELVLQ</sequence>
<organism evidence="4 5">
    <name type="scientific">Pricia antarctica</name>
    <dbReference type="NCBI Taxonomy" id="641691"/>
    <lineage>
        <taxon>Bacteria</taxon>
        <taxon>Pseudomonadati</taxon>
        <taxon>Bacteroidota</taxon>
        <taxon>Flavobacteriia</taxon>
        <taxon>Flavobacteriales</taxon>
        <taxon>Flavobacteriaceae</taxon>
        <taxon>Pricia</taxon>
    </lineage>
</organism>
<feature type="domain" description="N-acetyltransferase" evidence="3">
    <location>
        <begin position="1"/>
        <end position="167"/>
    </location>
</feature>
<evidence type="ECO:0000256" key="2">
    <source>
        <dbReference type="ARBA" id="ARBA00023315"/>
    </source>
</evidence>
<dbReference type="Pfam" id="PF00583">
    <property type="entry name" value="Acetyltransf_1"/>
    <property type="match status" value="1"/>
</dbReference>
<dbReference type="InterPro" id="IPR000182">
    <property type="entry name" value="GNAT_dom"/>
</dbReference>
<dbReference type="PANTHER" id="PTHR43877">
    <property type="entry name" value="AMINOALKYLPHOSPHONATE N-ACETYLTRANSFERASE-RELATED-RELATED"/>
    <property type="match status" value="1"/>
</dbReference>
<evidence type="ECO:0000313" key="4">
    <source>
        <dbReference type="EMBL" id="SDE96915.1"/>
    </source>
</evidence>
<dbReference type="EMBL" id="FNAO01000009">
    <property type="protein sequence ID" value="SDE96915.1"/>
    <property type="molecule type" value="Genomic_DNA"/>
</dbReference>
<dbReference type="RefSeq" id="WP_091872558.1">
    <property type="nucleotide sequence ID" value="NZ_FNAO01000009.1"/>
</dbReference>
<gene>
    <name evidence="4" type="ORF">SAMN05421636_10966</name>
</gene>
<dbReference type="OrthoDB" id="9796381at2"/>
<keyword evidence="5" id="KW-1185">Reference proteome</keyword>
<dbReference type="GO" id="GO:0016747">
    <property type="term" value="F:acyltransferase activity, transferring groups other than amino-acyl groups"/>
    <property type="evidence" value="ECO:0007669"/>
    <property type="project" value="InterPro"/>
</dbReference>
<protein>
    <submittedName>
        <fullName evidence="4">Acetyltransferase (GNAT) family protein</fullName>
    </submittedName>
</protein>
<dbReference type="InterPro" id="IPR016181">
    <property type="entry name" value="Acyl_CoA_acyltransferase"/>
</dbReference>
<proteinExistence type="predicted"/>
<dbReference type="Proteomes" id="UP000199109">
    <property type="component" value="Unassembled WGS sequence"/>
</dbReference>
<dbReference type="CDD" id="cd04301">
    <property type="entry name" value="NAT_SF"/>
    <property type="match status" value="1"/>
</dbReference>
<name>A0A1G7H952_9FLAO</name>
<reference evidence="4 5" key="1">
    <citation type="submission" date="2016-10" db="EMBL/GenBank/DDBJ databases">
        <authorList>
            <person name="de Groot N.N."/>
        </authorList>
    </citation>
    <scope>NUCLEOTIDE SEQUENCE [LARGE SCALE GENOMIC DNA]</scope>
    <source>
        <strain evidence="4 5">DSM 23421</strain>
    </source>
</reference>
<evidence type="ECO:0000313" key="5">
    <source>
        <dbReference type="Proteomes" id="UP000199109"/>
    </source>
</evidence>
<dbReference type="Gene3D" id="3.40.630.30">
    <property type="match status" value="1"/>
</dbReference>
<dbReference type="STRING" id="641691.SAMN05421636_10966"/>
<keyword evidence="2" id="KW-0012">Acyltransferase</keyword>
<dbReference type="InterPro" id="IPR050832">
    <property type="entry name" value="Bact_Acetyltransf"/>
</dbReference>
<accession>A0A1G7H952</accession>
<dbReference type="SUPFAM" id="SSF55729">
    <property type="entry name" value="Acyl-CoA N-acyltransferases (Nat)"/>
    <property type="match status" value="1"/>
</dbReference>
<dbReference type="PROSITE" id="PS51186">
    <property type="entry name" value="GNAT"/>
    <property type="match status" value="1"/>
</dbReference>
<keyword evidence="1 4" id="KW-0808">Transferase</keyword>
<dbReference type="AlphaFoldDB" id="A0A1G7H952"/>
<evidence type="ECO:0000256" key="1">
    <source>
        <dbReference type="ARBA" id="ARBA00022679"/>
    </source>
</evidence>
<evidence type="ECO:0000259" key="3">
    <source>
        <dbReference type="PROSITE" id="PS51186"/>
    </source>
</evidence>